<dbReference type="CDD" id="cd18580">
    <property type="entry name" value="ABC_6TM_ABCC_D2"/>
    <property type="match status" value="1"/>
</dbReference>
<protein>
    <recommendedName>
        <fullName evidence="15">Multidrug resistance-associated protein lethal(2)03659</fullName>
    </recommendedName>
</protein>
<gene>
    <name evidence="13" type="ORF">RDWZM_007406</name>
</gene>
<keyword evidence="5" id="KW-0677">Repeat</keyword>
<keyword evidence="14" id="KW-1185">Reference proteome</keyword>
<dbReference type="InterPro" id="IPR044726">
    <property type="entry name" value="ABCC_6TM_D2"/>
</dbReference>
<feature type="domain" description="ABC transporter" evidence="11">
    <location>
        <begin position="416"/>
        <end position="637"/>
    </location>
</feature>
<evidence type="ECO:0008006" key="15">
    <source>
        <dbReference type="Google" id="ProtNLM"/>
    </source>
</evidence>
<dbReference type="InterPro" id="IPR036640">
    <property type="entry name" value="ABC1_TM_sf"/>
</dbReference>
<dbReference type="GO" id="GO:0005524">
    <property type="term" value="F:ATP binding"/>
    <property type="evidence" value="ECO:0007669"/>
    <property type="project" value="UniProtKB-KW"/>
</dbReference>
<dbReference type="PROSITE" id="PS00211">
    <property type="entry name" value="ABC_TRANSPORTER_1"/>
    <property type="match status" value="2"/>
</dbReference>
<evidence type="ECO:0000256" key="5">
    <source>
        <dbReference type="ARBA" id="ARBA00022737"/>
    </source>
</evidence>
<evidence type="ECO:0000256" key="8">
    <source>
        <dbReference type="ARBA" id="ARBA00022989"/>
    </source>
</evidence>
<accession>A0A9Q0RJ02</accession>
<reference evidence="13" key="1">
    <citation type="submission" date="2022-12" db="EMBL/GenBank/DDBJ databases">
        <title>Genome assemblies of Blomia tropicalis.</title>
        <authorList>
            <person name="Cui Y."/>
        </authorList>
    </citation>
    <scope>NUCLEOTIDE SEQUENCE</scope>
    <source>
        <tissue evidence="13">Adult mites</tissue>
    </source>
</reference>
<feature type="domain" description="ABC transmembrane type-1" evidence="12">
    <location>
        <begin position="104"/>
        <end position="370"/>
    </location>
</feature>
<dbReference type="OMA" id="MALFCTM"/>
<dbReference type="CDD" id="cd03244">
    <property type="entry name" value="ABCC_MRP_domain2"/>
    <property type="match status" value="1"/>
</dbReference>
<keyword evidence="3" id="KW-0813">Transport</keyword>
<dbReference type="PROSITE" id="PS50893">
    <property type="entry name" value="ABC_TRANSPORTER_2"/>
    <property type="match status" value="2"/>
</dbReference>
<evidence type="ECO:0000256" key="2">
    <source>
        <dbReference type="ARBA" id="ARBA00009726"/>
    </source>
</evidence>
<feature type="transmembrane region" description="Helical" evidence="10">
    <location>
        <begin position="344"/>
        <end position="362"/>
    </location>
</feature>
<organism evidence="13 14">
    <name type="scientific">Blomia tropicalis</name>
    <name type="common">Mite</name>
    <dbReference type="NCBI Taxonomy" id="40697"/>
    <lineage>
        <taxon>Eukaryota</taxon>
        <taxon>Metazoa</taxon>
        <taxon>Ecdysozoa</taxon>
        <taxon>Arthropoda</taxon>
        <taxon>Chelicerata</taxon>
        <taxon>Arachnida</taxon>
        <taxon>Acari</taxon>
        <taxon>Acariformes</taxon>
        <taxon>Sarcoptiformes</taxon>
        <taxon>Astigmata</taxon>
        <taxon>Glycyphagoidea</taxon>
        <taxon>Echimyopodidae</taxon>
        <taxon>Blomia</taxon>
    </lineage>
</organism>
<dbReference type="FunFam" id="1.20.1560.10:FF:000014">
    <property type="entry name" value="Multidrug resistance-associated protein member 4"/>
    <property type="match status" value="1"/>
</dbReference>
<evidence type="ECO:0000259" key="11">
    <source>
        <dbReference type="PROSITE" id="PS50893"/>
    </source>
</evidence>
<dbReference type="PROSITE" id="PS50929">
    <property type="entry name" value="ABC_TM1F"/>
    <property type="match status" value="2"/>
</dbReference>
<dbReference type="InterPro" id="IPR003593">
    <property type="entry name" value="AAA+_ATPase"/>
</dbReference>
<dbReference type="FunFam" id="1.20.1560.10:FF:000026">
    <property type="entry name" value="Multidrug resistance-associated protein lethal(2)03659"/>
    <property type="match status" value="1"/>
</dbReference>
<feature type="transmembrane region" description="Helical" evidence="10">
    <location>
        <begin position="849"/>
        <end position="867"/>
    </location>
</feature>
<dbReference type="CDD" id="cd03250">
    <property type="entry name" value="ABCC_MRP_domain1"/>
    <property type="match status" value="1"/>
</dbReference>
<comment type="similarity">
    <text evidence="2">Belongs to the ABC transporter superfamily. ABCC family. Conjugate transporter (TC 3.A.1.208) subfamily.</text>
</comment>
<dbReference type="SUPFAM" id="SSF90123">
    <property type="entry name" value="ABC transporter transmembrane region"/>
    <property type="match status" value="2"/>
</dbReference>
<dbReference type="GO" id="GO:0016020">
    <property type="term" value="C:membrane"/>
    <property type="evidence" value="ECO:0007669"/>
    <property type="project" value="UniProtKB-SubCell"/>
</dbReference>
<evidence type="ECO:0000256" key="1">
    <source>
        <dbReference type="ARBA" id="ARBA00004141"/>
    </source>
</evidence>
<dbReference type="FunFam" id="3.40.50.300:FF:000973">
    <property type="entry name" value="Multidrug resistance-associated protein 4"/>
    <property type="match status" value="1"/>
</dbReference>
<dbReference type="InterPro" id="IPR011527">
    <property type="entry name" value="ABC1_TM_dom"/>
</dbReference>
<feature type="transmembrane region" description="Helical" evidence="10">
    <location>
        <begin position="825"/>
        <end position="843"/>
    </location>
</feature>
<feature type="transmembrane region" description="Helical" evidence="10">
    <location>
        <begin position="307"/>
        <end position="332"/>
    </location>
</feature>
<feature type="transmembrane region" description="Helical" evidence="10">
    <location>
        <begin position="124"/>
        <end position="144"/>
    </location>
</feature>
<dbReference type="SUPFAM" id="SSF52540">
    <property type="entry name" value="P-loop containing nucleoside triphosphate hydrolases"/>
    <property type="match status" value="2"/>
</dbReference>
<dbReference type="InterPro" id="IPR027417">
    <property type="entry name" value="P-loop_NTPase"/>
</dbReference>
<dbReference type="CDD" id="cd18593">
    <property type="entry name" value="ABC_6TM_MRP4_D1_like"/>
    <property type="match status" value="1"/>
</dbReference>
<dbReference type="PANTHER" id="PTHR24223">
    <property type="entry name" value="ATP-BINDING CASSETTE SUB-FAMILY C"/>
    <property type="match status" value="1"/>
</dbReference>
<evidence type="ECO:0000256" key="3">
    <source>
        <dbReference type="ARBA" id="ARBA00022448"/>
    </source>
</evidence>
<keyword evidence="9 10" id="KW-0472">Membrane</keyword>
<evidence type="ECO:0000259" key="12">
    <source>
        <dbReference type="PROSITE" id="PS50929"/>
    </source>
</evidence>
<keyword evidence="6" id="KW-0547">Nucleotide-binding</keyword>
<dbReference type="InterPro" id="IPR003439">
    <property type="entry name" value="ABC_transporter-like_ATP-bd"/>
</dbReference>
<evidence type="ECO:0000256" key="9">
    <source>
        <dbReference type="ARBA" id="ARBA00023136"/>
    </source>
</evidence>
<dbReference type="PANTHER" id="PTHR24223:SF456">
    <property type="entry name" value="MULTIDRUG RESISTANCE-ASSOCIATED PROTEIN LETHAL(2)03659"/>
    <property type="match status" value="1"/>
</dbReference>
<evidence type="ECO:0000256" key="4">
    <source>
        <dbReference type="ARBA" id="ARBA00022692"/>
    </source>
</evidence>
<dbReference type="GO" id="GO:0016887">
    <property type="term" value="F:ATP hydrolysis activity"/>
    <property type="evidence" value="ECO:0007669"/>
    <property type="project" value="InterPro"/>
</dbReference>
<dbReference type="SMART" id="SM00382">
    <property type="entry name" value="AAA"/>
    <property type="match status" value="2"/>
</dbReference>
<feature type="transmembrane region" description="Helical" evidence="10">
    <location>
        <begin position="232"/>
        <end position="252"/>
    </location>
</feature>
<feature type="domain" description="ABC transmembrane type-1" evidence="12">
    <location>
        <begin position="709"/>
        <end position="990"/>
    </location>
</feature>
<dbReference type="Pfam" id="PF00664">
    <property type="entry name" value="ABC_membrane"/>
    <property type="match status" value="2"/>
</dbReference>
<dbReference type="Pfam" id="PF00005">
    <property type="entry name" value="ABC_tran"/>
    <property type="match status" value="2"/>
</dbReference>
<feature type="transmembrane region" description="Helical" evidence="10">
    <location>
        <begin position="932"/>
        <end position="956"/>
    </location>
</feature>
<proteinExistence type="inferred from homology"/>
<dbReference type="EMBL" id="JAPWDV010000003">
    <property type="protein sequence ID" value="KAJ6216249.1"/>
    <property type="molecule type" value="Genomic_DNA"/>
</dbReference>
<dbReference type="FunFam" id="3.40.50.300:FF:000163">
    <property type="entry name" value="Multidrug resistance-associated protein member 4"/>
    <property type="match status" value="1"/>
</dbReference>
<comment type="subcellular location">
    <subcellularLocation>
        <location evidence="1">Membrane</location>
        <topology evidence="1">Multi-pass membrane protein</topology>
    </subcellularLocation>
</comment>
<feature type="transmembrane region" description="Helical" evidence="10">
    <location>
        <begin position="755"/>
        <end position="782"/>
    </location>
</feature>
<feature type="transmembrane region" description="Helical" evidence="10">
    <location>
        <begin position="201"/>
        <end position="226"/>
    </location>
</feature>
<evidence type="ECO:0000256" key="6">
    <source>
        <dbReference type="ARBA" id="ARBA00022741"/>
    </source>
</evidence>
<sequence length="1285" mass="144308">MDKAETITKKSKHGESWIFGRIYSTWLLPLYFKGLRRELKISDLCKSPNSDESELLADKLEKNWNIELKKSNPSFARASVKTFGLYLLPTFILFLFEECVLRNVQALMLARVIHFFANPIDEDYLYASLSAATVVGASFFYVLCHHPACYLAVRVAIKARVSWCTLMYRKALRLNHSAFGHTTIGQILNLMSNDVSRLDEFCIIGSYMIVAPIQTCIGMYICYLYLGPVCFIGLGILFLFIPSNSFTGRIFLKLRTKVATLSDTRIRVINEIIKGMRVIKMYAWEKHFSALISEARRQEMAKIRNATFLRALNISISVVSGRIILFAIFITYVVQGNTLNADKVFVVMSVINTVRLTMTWMFPNSIALLSELSVSCQRVQTFLMLDEIESTDSNKSGKPNKYLKTNVPVSGSKLAISVNNLSVKWDPNHVQPSLNDITVSLKQGELLAVIGSVGSGKSTFLMSLMNEIDILNGTININGRIAYASQEPWSFNGSVLQNIMFGKEFDSIKYKNVIDVCAMKRDIKLFPFGERTLVGERGVALSGGQKARITLARALYNDADIYLLDDPLSAVDSEFIKKASKILVLKEGKQYACGTYDELTDAGIDLISLIQKPDKPTDGRPTFERQTSVSSQLSISRNRTLSIISAQSEVWNNQTKKVDNRMVMFHSIKQISVDIDADFDPVVDEEDKGKGSISGRIYVQYVKAGSGTFLMIAMLLSTFISQFMFHFTDVWLSNWTNEEDSMEHSKPTDESTNTMIYSSLIIGQFVAMIIRSATFFTMCIYASVNLHNRIFYCLMRAPISFFDANPTGRILNRFTKDIGIIDEQLPLAAYDLNLVIGTIIVVALSQWYLIFPALIMVAMILIVRAAYIKTARELKRFEGMARSPIYNQMTLTLNGLATIRAFEAQSLFIDQYYHYQNDHTATYFMCFASSRLLGLCMDIICIAYISCVAIFLMIFYQGIPSGTAGLALSMALGLTGMTQWGVRQSAEVENHMTSVERVIEYSNLEPEAELESLYKFPKNWPETGSVKFERVYLTYANCPEPVLKNLTFDIRGGEKIGVVGRTGAGKSSILAALFRMVEIQGKISIDGVDCSVIGLHELRKKMSIIPQEPMAFIGTLRKNLDPFDDHDDEQIWSALEEVQLKNAVLEMPGQLDYVLSEGGGNLSVGQRQLICLARALLRRNKILVLDEATANVDHRTDALIQRTIRHNFSQCTVITIAHRLNTIIDSDRVLVLDAGRVIQYDTPYNLLQVHSGIFYHLVQQTGKQMAAKLTAAATDSNNNVRGIKM</sequence>
<dbReference type="Gene3D" id="1.20.1560.10">
    <property type="entry name" value="ABC transporter type 1, transmembrane domain"/>
    <property type="match status" value="2"/>
</dbReference>
<keyword evidence="7" id="KW-0067">ATP-binding</keyword>
<evidence type="ECO:0000313" key="14">
    <source>
        <dbReference type="Proteomes" id="UP001142055"/>
    </source>
</evidence>
<keyword evidence="8 10" id="KW-1133">Transmembrane helix</keyword>
<keyword evidence="4 10" id="KW-0812">Transmembrane</keyword>
<feature type="transmembrane region" description="Helical" evidence="10">
    <location>
        <begin position="704"/>
        <end position="725"/>
    </location>
</feature>
<feature type="transmembrane region" description="Helical" evidence="10">
    <location>
        <begin position="83"/>
        <end position="104"/>
    </location>
</feature>
<dbReference type="InterPro" id="IPR017871">
    <property type="entry name" value="ABC_transporter-like_CS"/>
</dbReference>
<evidence type="ECO:0000256" key="7">
    <source>
        <dbReference type="ARBA" id="ARBA00022840"/>
    </source>
</evidence>
<dbReference type="Proteomes" id="UP001142055">
    <property type="component" value="Chromosome 3"/>
</dbReference>
<dbReference type="Gene3D" id="3.40.50.300">
    <property type="entry name" value="P-loop containing nucleotide triphosphate hydrolases"/>
    <property type="match status" value="2"/>
</dbReference>
<dbReference type="GO" id="GO:0140359">
    <property type="term" value="F:ABC-type transporter activity"/>
    <property type="evidence" value="ECO:0007669"/>
    <property type="project" value="InterPro"/>
</dbReference>
<name>A0A9Q0RJ02_BLOTA</name>
<feature type="domain" description="ABC transporter" evidence="11">
    <location>
        <begin position="1026"/>
        <end position="1259"/>
    </location>
</feature>
<dbReference type="InterPro" id="IPR050173">
    <property type="entry name" value="ABC_transporter_C-like"/>
</dbReference>
<evidence type="ECO:0000256" key="10">
    <source>
        <dbReference type="SAM" id="Phobius"/>
    </source>
</evidence>
<evidence type="ECO:0000313" key="13">
    <source>
        <dbReference type="EMBL" id="KAJ6216249.1"/>
    </source>
</evidence>
<comment type="caution">
    <text evidence="13">The sequence shown here is derived from an EMBL/GenBank/DDBJ whole genome shotgun (WGS) entry which is preliminary data.</text>
</comment>
<dbReference type="InterPro" id="IPR030240">
    <property type="entry name" value="ABCC4_TMD1"/>
</dbReference>